<keyword evidence="2" id="KW-1185">Reference proteome</keyword>
<name>A0ABS4IIT1_9BACI</name>
<dbReference type="EMBL" id="JAGGKX010000014">
    <property type="protein sequence ID" value="MBP1970490.1"/>
    <property type="molecule type" value="Genomic_DNA"/>
</dbReference>
<reference evidence="1 2" key="1">
    <citation type="submission" date="2021-03" db="EMBL/GenBank/DDBJ databases">
        <title>Genomic Encyclopedia of Type Strains, Phase IV (KMG-IV): sequencing the most valuable type-strain genomes for metagenomic binning, comparative biology and taxonomic classification.</title>
        <authorList>
            <person name="Goeker M."/>
        </authorList>
    </citation>
    <scope>NUCLEOTIDE SEQUENCE [LARGE SCALE GENOMIC DNA]</scope>
    <source>
        <strain evidence="1 2">DSM 25609</strain>
    </source>
</reference>
<evidence type="ECO:0000313" key="1">
    <source>
        <dbReference type="EMBL" id="MBP1970490.1"/>
    </source>
</evidence>
<proteinExistence type="predicted"/>
<comment type="caution">
    <text evidence="1">The sequence shown here is derived from an EMBL/GenBank/DDBJ whole genome shotgun (WGS) entry which is preliminary data.</text>
</comment>
<dbReference type="Proteomes" id="UP001519345">
    <property type="component" value="Unassembled WGS sequence"/>
</dbReference>
<protein>
    <submittedName>
        <fullName evidence="1">Uncharacterized protein</fullName>
    </submittedName>
</protein>
<gene>
    <name evidence="1" type="ORF">J2Z83_002611</name>
</gene>
<accession>A0ABS4IIT1</accession>
<evidence type="ECO:0000313" key="2">
    <source>
        <dbReference type="Proteomes" id="UP001519345"/>
    </source>
</evidence>
<sequence>MSGRRALFGKRYRIEGGLNCLGLFFWRLYEGSDIHKVYDKEYIKSCRPYTAQY</sequence>
<organism evidence="1 2">
    <name type="scientific">Virgibacillus natechei</name>
    <dbReference type="NCBI Taxonomy" id="1216297"/>
    <lineage>
        <taxon>Bacteria</taxon>
        <taxon>Bacillati</taxon>
        <taxon>Bacillota</taxon>
        <taxon>Bacilli</taxon>
        <taxon>Bacillales</taxon>
        <taxon>Bacillaceae</taxon>
        <taxon>Virgibacillus</taxon>
    </lineage>
</organism>